<dbReference type="OrthoDB" id="9809404at2"/>
<dbReference type="STRING" id="1307839.L21SP5_00673"/>
<evidence type="ECO:0000256" key="3">
    <source>
        <dbReference type="PROSITE-ProRule" id="PRU00529"/>
    </source>
</evidence>
<dbReference type="Proteomes" id="UP000064893">
    <property type="component" value="Chromosome"/>
</dbReference>
<dbReference type="GO" id="GO:0070043">
    <property type="term" value="F:rRNA (guanine-N7-)-methyltransferase activity"/>
    <property type="evidence" value="ECO:0007669"/>
    <property type="project" value="TreeGrafter"/>
</dbReference>
<name>A0A0S2HWA7_9BACT</name>
<organism evidence="5 6">
    <name type="scientific">Salinivirga cyanobacteriivorans</name>
    <dbReference type="NCBI Taxonomy" id="1307839"/>
    <lineage>
        <taxon>Bacteria</taxon>
        <taxon>Pseudomonadati</taxon>
        <taxon>Bacteroidota</taxon>
        <taxon>Bacteroidia</taxon>
        <taxon>Bacteroidales</taxon>
        <taxon>Salinivirgaceae</taxon>
        <taxon>Salinivirga</taxon>
    </lineage>
</organism>
<accession>A0A0S2HWA7</accession>
<dbReference type="PANTHER" id="PTHR47313:SF1">
    <property type="entry name" value="RIBOSOMAL RNA LARGE SUBUNIT METHYLTRANSFERASE K_L"/>
    <property type="match status" value="1"/>
</dbReference>
<dbReference type="AlphaFoldDB" id="A0A0S2HWA7"/>
<dbReference type="InterPro" id="IPR029063">
    <property type="entry name" value="SAM-dependent_MTases_sf"/>
</dbReference>
<feature type="domain" description="THUMP" evidence="4">
    <location>
        <begin position="42"/>
        <end position="153"/>
    </location>
</feature>
<dbReference type="RefSeq" id="WP_057951900.1">
    <property type="nucleotide sequence ID" value="NZ_CP013118.1"/>
</dbReference>
<dbReference type="PROSITE" id="PS00092">
    <property type="entry name" value="N6_MTASE"/>
    <property type="match status" value="1"/>
</dbReference>
<proteinExistence type="predicted"/>
<dbReference type="InterPro" id="IPR000241">
    <property type="entry name" value="RlmKL-like_Mtase"/>
</dbReference>
<dbReference type="Pfam" id="PF02926">
    <property type="entry name" value="THUMP"/>
    <property type="match status" value="1"/>
</dbReference>
<dbReference type="PANTHER" id="PTHR47313">
    <property type="entry name" value="RIBOSOMAL RNA LARGE SUBUNIT METHYLTRANSFERASE K/L"/>
    <property type="match status" value="1"/>
</dbReference>
<gene>
    <name evidence="5" type="primary">rlmL</name>
    <name evidence="5" type="ORF">L21SP5_00673</name>
</gene>
<evidence type="ECO:0000256" key="1">
    <source>
        <dbReference type="ARBA" id="ARBA00022603"/>
    </source>
</evidence>
<dbReference type="PATRIC" id="fig|1307839.3.peg.718"/>
<keyword evidence="2 5" id="KW-0808">Transferase</keyword>
<dbReference type="Gene3D" id="3.30.2130.30">
    <property type="match status" value="1"/>
</dbReference>
<dbReference type="InterPro" id="IPR002052">
    <property type="entry name" value="DNA_methylase_N6_adenine_CS"/>
</dbReference>
<dbReference type="GO" id="GO:0003723">
    <property type="term" value="F:RNA binding"/>
    <property type="evidence" value="ECO:0007669"/>
    <property type="project" value="UniProtKB-UniRule"/>
</dbReference>
<keyword evidence="1 5" id="KW-0489">Methyltransferase</keyword>
<dbReference type="InterPro" id="IPR004114">
    <property type="entry name" value="THUMP_dom"/>
</dbReference>
<keyword evidence="3" id="KW-0694">RNA-binding</keyword>
<dbReference type="SMART" id="SM00981">
    <property type="entry name" value="THUMP"/>
    <property type="match status" value="1"/>
</dbReference>
<dbReference type="EC" id="2.1.1.173" evidence="5"/>
<dbReference type="KEGG" id="blq:L21SP5_00673"/>
<dbReference type="Pfam" id="PF22020">
    <property type="entry name" value="RlmL_1st"/>
    <property type="match status" value="1"/>
</dbReference>
<dbReference type="GO" id="GO:0052915">
    <property type="term" value="F:23S rRNA (guanine(2445)-N(2))-methyltransferase activity"/>
    <property type="evidence" value="ECO:0007669"/>
    <property type="project" value="UniProtKB-EC"/>
</dbReference>
<dbReference type="CDD" id="cd11715">
    <property type="entry name" value="THUMP_AdoMetMT"/>
    <property type="match status" value="1"/>
</dbReference>
<evidence type="ECO:0000313" key="5">
    <source>
        <dbReference type="EMBL" id="ALO14345.1"/>
    </source>
</evidence>
<dbReference type="Gene3D" id="3.40.50.150">
    <property type="entry name" value="Vaccinia Virus protein VP39"/>
    <property type="match status" value="1"/>
</dbReference>
<dbReference type="Pfam" id="PF01170">
    <property type="entry name" value="UPF0020"/>
    <property type="match status" value="1"/>
</dbReference>
<keyword evidence="6" id="KW-1185">Reference proteome</keyword>
<dbReference type="PROSITE" id="PS51165">
    <property type="entry name" value="THUMP"/>
    <property type="match status" value="1"/>
</dbReference>
<reference evidence="5 6" key="1">
    <citation type="submission" date="2015-11" db="EMBL/GenBank/DDBJ databases">
        <title>Description and complete genome sequence of a novel strain predominating in hypersaline microbial mats and representing a new family of the Bacteriodetes phylum.</title>
        <authorList>
            <person name="Spring S."/>
            <person name="Bunk B."/>
            <person name="Sproer C."/>
            <person name="Klenk H.-P."/>
        </authorList>
    </citation>
    <scope>NUCLEOTIDE SEQUENCE [LARGE SCALE GENOMIC DNA]</scope>
    <source>
        <strain evidence="5 6">L21-Spi-D4</strain>
    </source>
</reference>
<evidence type="ECO:0000313" key="6">
    <source>
        <dbReference type="Proteomes" id="UP000064893"/>
    </source>
</evidence>
<dbReference type="InterPro" id="IPR054170">
    <property type="entry name" value="RlmL_1st"/>
</dbReference>
<evidence type="ECO:0000256" key="2">
    <source>
        <dbReference type="ARBA" id="ARBA00022679"/>
    </source>
</evidence>
<dbReference type="SUPFAM" id="SSF53335">
    <property type="entry name" value="S-adenosyl-L-methionine-dependent methyltransferases"/>
    <property type="match status" value="1"/>
</dbReference>
<protein>
    <submittedName>
        <fullName evidence="5">Ribosomal RNA large subunit methyltransferase L</fullName>
        <ecNumber evidence="5">2.1.1.173</ecNumber>
    </submittedName>
</protein>
<sequence length="369" mass="42013">MQLLSKTFHGLEDILAQELKEIGAQNIVTHKRAVAYEGDKAMMYRANMALRTALNVLMPIKEFTIENQNDFYEQVRAIDWGQYFKVRKTILVNATANSPIFDHSHFLELRTKDAIADYFSDKAGRRPNVDKENPQVRIDVYLSNNNCTISLNSSGEALFKRGYRAHHGQASLNEVLAAGMVLKTGWKGQNELVDPFCGSGTILTEAALIAANIRPGSYRTQFGFEHWNDFDRKTLELVQEEDDQKKIEVPILGVDNSPRQIGFSKANIQGAFLQKYIAVQTGDFESVQGEDERGTIITNPPYDKRVKTHEIDRLYRRFGDHLKQQFKGYDAWVLSGNDHAIRNIGLKTNSRTVLFNGPIETRLCEYKLF</sequence>
<dbReference type="EMBL" id="CP013118">
    <property type="protein sequence ID" value="ALO14345.1"/>
    <property type="molecule type" value="Genomic_DNA"/>
</dbReference>
<evidence type="ECO:0000259" key="4">
    <source>
        <dbReference type="PROSITE" id="PS51165"/>
    </source>
</evidence>